<dbReference type="RefSeq" id="WP_196195958.1">
    <property type="nucleotide sequence ID" value="NZ_JADPRT010000009.1"/>
</dbReference>
<feature type="domain" description="HTH marR-type" evidence="5">
    <location>
        <begin position="16"/>
        <end position="145"/>
    </location>
</feature>
<dbReference type="PANTHER" id="PTHR39515">
    <property type="entry name" value="CONSERVED PROTEIN"/>
    <property type="match status" value="1"/>
</dbReference>
<protein>
    <submittedName>
        <fullName evidence="6">Winged helix-turn-helix transcriptional regulator</fullName>
    </submittedName>
</protein>
<dbReference type="InterPro" id="IPR036388">
    <property type="entry name" value="WH-like_DNA-bd_sf"/>
</dbReference>
<proteinExistence type="predicted"/>
<feature type="compositionally biased region" description="Basic residues" evidence="4">
    <location>
        <begin position="159"/>
        <end position="169"/>
    </location>
</feature>
<dbReference type="PANTHER" id="PTHR39515:SF2">
    <property type="entry name" value="HTH-TYPE TRANSCRIPTIONAL REGULATOR RV0880"/>
    <property type="match status" value="1"/>
</dbReference>
<dbReference type="InterPro" id="IPR036390">
    <property type="entry name" value="WH_DNA-bd_sf"/>
</dbReference>
<dbReference type="PROSITE" id="PS50995">
    <property type="entry name" value="HTH_MARR_2"/>
    <property type="match status" value="1"/>
</dbReference>
<feature type="region of interest" description="Disordered" evidence="4">
    <location>
        <begin position="156"/>
        <end position="191"/>
    </location>
</feature>
<reference evidence="6" key="1">
    <citation type="submission" date="2020-11" db="EMBL/GenBank/DDBJ databases">
        <title>Isolation and identification of active actinomycetes.</title>
        <authorList>
            <person name="Yu B."/>
        </authorList>
    </citation>
    <scope>NUCLEOTIDE SEQUENCE</scope>
    <source>
        <strain evidence="6">NEAU-YB345</strain>
    </source>
</reference>
<evidence type="ECO:0000256" key="4">
    <source>
        <dbReference type="SAM" id="MobiDB-lite"/>
    </source>
</evidence>
<evidence type="ECO:0000256" key="1">
    <source>
        <dbReference type="ARBA" id="ARBA00023015"/>
    </source>
</evidence>
<name>A0A931FDK2_9ACTN</name>
<evidence type="ECO:0000313" key="7">
    <source>
        <dbReference type="Proteomes" id="UP000657385"/>
    </source>
</evidence>
<dbReference type="InterPro" id="IPR000835">
    <property type="entry name" value="HTH_MarR-typ"/>
</dbReference>
<dbReference type="AlphaFoldDB" id="A0A931FDK2"/>
<dbReference type="PROSITE" id="PS01117">
    <property type="entry name" value="HTH_MARR_1"/>
    <property type="match status" value="1"/>
</dbReference>
<dbReference type="Proteomes" id="UP000657385">
    <property type="component" value="Unassembled WGS sequence"/>
</dbReference>
<keyword evidence="2" id="KW-0238">DNA-binding</keyword>
<dbReference type="InterPro" id="IPR023187">
    <property type="entry name" value="Tscrpt_reg_MarR-type_CS"/>
</dbReference>
<keyword evidence="7" id="KW-1185">Reference proteome</keyword>
<accession>A0A931FDK2</accession>
<evidence type="ECO:0000259" key="5">
    <source>
        <dbReference type="PROSITE" id="PS50995"/>
    </source>
</evidence>
<dbReference type="Pfam" id="PF01047">
    <property type="entry name" value="MarR"/>
    <property type="match status" value="1"/>
</dbReference>
<dbReference type="SUPFAM" id="SSF46785">
    <property type="entry name" value="Winged helix' DNA-binding domain"/>
    <property type="match status" value="1"/>
</dbReference>
<dbReference type="GO" id="GO:0003700">
    <property type="term" value="F:DNA-binding transcription factor activity"/>
    <property type="evidence" value="ECO:0007669"/>
    <property type="project" value="InterPro"/>
</dbReference>
<evidence type="ECO:0000256" key="2">
    <source>
        <dbReference type="ARBA" id="ARBA00023125"/>
    </source>
</evidence>
<sequence length="191" mass="21268">MAAQQTQQTATADEAAAQLGEQLGRFFRLIAAWKHRSRDEQGGDRLLLATLVRCGPKRATDLAAETYLDLSTVSRQIRSLVDRGLVERTPDPEDRRGVVLSVSPEGLAAFEGYRDQRNDELAGMLQEWPGEDRHDLVRLFTRLNDDFARHHDEYFSQHHPQHHHSHHGQQHASAHPATSSAGAQGAKGAAQ</sequence>
<keyword evidence="1" id="KW-0805">Transcription regulation</keyword>
<dbReference type="EMBL" id="JADPRT010000009">
    <property type="protein sequence ID" value="MBF9070802.1"/>
    <property type="molecule type" value="Genomic_DNA"/>
</dbReference>
<evidence type="ECO:0000256" key="3">
    <source>
        <dbReference type="ARBA" id="ARBA00023163"/>
    </source>
</evidence>
<dbReference type="CDD" id="cd00090">
    <property type="entry name" value="HTH_ARSR"/>
    <property type="match status" value="1"/>
</dbReference>
<feature type="compositionally biased region" description="Low complexity" evidence="4">
    <location>
        <begin position="170"/>
        <end position="191"/>
    </location>
</feature>
<gene>
    <name evidence="6" type="ORF">I2501_22550</name>
</gene>
<dbReference type="GO" id="GO:0003677">
    <property type="term" value="F:DNA binding"/>
    <property type="evidence" value="ECO:0007669"/>
    <property type="project" value="UniProtKB-KW"/>
</dbReference>
<dbReference type="Gene3D" id="1.10.10.10">
    <property type="entry name" value="Winged helix-like DNA-binding domain superfamily/Winged helix DNA-binding domain"/>
    <property type="match status" value="1"/>
</dbReference>
<dbReference type="SMART" id="SM00347">
    <property type="entry name" value="HTH_MARR"/>
    <property type="match status" value="1"/>
</dbReference>
<evidence type="ECO:0000313" key="6">
    <source>
        <dbReference type="EMBL" id="MBF9070802.1"/>
    </source>
</evidence>
<dbReference type="InterPro" id="IPR052526">
    <property type="entry name" value="HTH-type_Bedaq_tolerance"/>
</dbReference>
<dbReference type="InterPro" id="IPR011991">
    <property type="entry name" value="ArsR-like_HTH"/>
</dbReference>
<comment type="caution">
    <text evidence="6">The sequence shown here is derived from an EMBL/GenBank/DDBJ whole genome shotgun (WGS) entry which is preliminary data.</text>
</comment>
<keyword evidence="3" id="KW-0804">Transcription</keyword>
<organism evidence="6 7">
    <name type="scientific">Streptacidiphilus fuscans</name>
    <dbReference type="NCBI Taxonomy" id="2789292"/>
    <lineage>
        <taxon>Bacteria</taxon>
        <taxon>Bacillati</taxon>
        <taxon>Actinomycetota</taxon>
        <taxon>Actinomycetes</taxon>
        <taxon>Kitasatosporales</taxon>
        <taxon>Streptomycetaceae</taxon>
        <taxon>Streptacidiphilus</taxon>
    </lineage>
</organism>